<dbReference type="AlphaFoldDB" id="A0A4R2N4Q2"/>
<dbReference type="InterPro" id="IPR036116">
    <property type="entry name" value="FN3_sf"/>
</dbReference>
<feature type="domain" description="Fibronectin type-III" evidence="10">
    <location>
        <begin position="506"/>
        <end position="595"/>
    </location>
</feature>
<dbReference type="Gene3D" id="2.60.40.10">
    <property type="entry name" value="Immunoglobulins"/>
    <property type="match status" value="3"/>
</dbReference>
<dbReference type="InterPro" id="IPR011050">
    <property type="entry name" value="Pectin_lyase_fold/virulence"/>
</dbReference>
<evidence type="ECO:0000256" key="7">
    <source>
        <dbReference type="ARBA" id="ARBA00023136"/>
    </source>
</evidence>
<dbReference type="InterPro" id="IPR038255">
    <property type="entry name" value="PBS_linker_sf"/>
</dbReference>
<feature type="domain" description="Fibronectin type-III" evidence="10">
    <location>
        <begin position="596"/>
        <end position="688"/>
    </location>
</feature>
<feature type="chain" id="PRO_5020824252" evidence="9">
    <location>
        <begin position="22"/>
        <end position="1053"/>
    </location>
</feature>
<evidence type="ECO:0000313" key="12">
    <source>
        <dbReference type="Proteomes" id="UP000295182"/>
    </source>
</evidence>
<evidence type="ECO:0000313" key="11">
    <source>
        <dbReference type="EMBL" id="TCP15471.1"/>
    </source>
</evidence>
<dbReference type="InterPro" id="IPR059226">
    <property type="entry name" value="Choice_anch_Q_dom"/>
</dbReference>
<dbReference type="SUPFAM" id="SSF49265">
    <property type="entry name" value="Fibronectin type III"/>
    <property type="match status" value="2"/>
</dbReference>
<dbReference type="SUPFAM" id="SSF51126">
    <property type="entry name" value="Pectin lyase-like"/>
    <property type="match status" value="1"/>
</dbReference>
<dbReference type="Pfam" id="PF13946">
    <property type="entry name" value="DUF4214"/>
    <property type="match status" value="2"/>
</dbReference>
<dbReference type="GO" id="GO:0009279">
    <property type="term" value="C:cell outer membrane"/>
    <property type="evidence" value="ECO:0007669"/>
    <property type="project" value="UniProtKB-SubCell"/>
</dbReference>
<keyword evidence="4" id="KW-0964">Secreted</keyword>
<dbReference type="Pfam" id="PF00041">
    <property type="entry name" value="fn3"/>
    <property type="match status" value="2"/>
</dbReference>
<dbReference type="PROSITE" id="PS50853">
    <property type="entry name" value="FN3"/>
    <property type="match status" value="2"/>
</dbReference>
<dbReference type="PANTHER" id="PTHR13817:SF73">
    <property type="entry name" value="FIBRONECTIN TYPE-III DOMAIN-CONTAINING PROTEIN"/>
    <property type="match status" value="1"/>
</dbReference>
<dbReference type="EMBL" id="SLXH01000024">
    <property type="protein sequence ID" value="TCP15471.1"/>
    <property type="molecule type" value="Genomic_DNA"/>
</dbReference>
<keyword evidence="8" id="KW-0998">Cell outer membrane</keyword>
<comment type="caution">
    <text evidence="11">The sequence shown here is derived from an EMBL/GenBank/DDBJ whole genome shotgun (WGS) entry which is preliminary data.</text>
</comment>
<evidence type="ECO:0000256" key="3">
    <source>
        <dbReference type="ARBA" id="ARBA00004613"/>
    </source>
</evidence>
<sequence length="1053" mass="107672">MLPRHLLLPLLLACAASGAQAAICRAAPTASGSADGATWADAMTLQAALGNGGCDEIWLKQGLYKPGTQRDATFAINRPLQLYGGFVGGETARGQRGTNSRLTVLSGDIDGNDSADANGIVLDASDQSGANSYNVVYLRINSANPALTRANTVIDGLTITAGRADGGSGNSGGGGLRCNAQDGACSPTLRNLTFSGNYASSGGALFNSGYNGEASPLISHATFTGNVSGGSGGAIYNSVSGTGSSSPRVEQSTFSVNRATGGGGAGGGAILNTSPAQLDVAFSTFHGNTATNRGGAIANIGSAHATITASVFWANTANLGAQIFLDWDTGTTALGGNLVQGGCGSVYAVPNAVCSGNPLTSDPLLGALADNGGPTWTLLPSATSPAVGTTATCNAGDTDQRGVARPNGFCTIGAVERQFGLPGFPASISTTNDQVRQITLDWSPVAYAAAYVVVTVPGGQEVCRTSATACVVTGLENGQTYNFALTALSEAGSGLPAGFSGSTLALPGTPASFTTPGAEVRQTTLSWTAPGTGGAVERYIVTNADTSTEVCNVPASSTSCVVGSLTNGTAYHFALLARNAAGDSSMRTADATTQALPDAPAHVTAAAGNGQATVAWVAPARDGGGAITGYTVTGTPSGTCTPNPATSITCTVSGLVNGTAYTFSVIATNAAGDSAPSATASATPVAPPPPRPGPVPVNGQCGASHGQTLPVVPQTNLCVRGTASAVSGIGPWSWSCSGQYGGRSASCSASISTYLVMATAGEGGRISPPQRSVDHGKSTSFSVQADSGYRLASVSGCNGSLTGTRYFIASVTGACRVQATFTNAPTPTQGPVLDEDFVRQQYLDFLHRAADGPGLAYWHEQLRSGQIRRAELVQRFVASTEFQGRIAPIGRLYFAYFGRVPDYAGLQFWINTMYPQGTPSGLDLHSVSQGFAASVEFERTYGTLTDPDFVQLVYRNVLDREPDSAGQAHWLDQLQNGLSRGSMMAHFSESAEYQDFTQDANQVVMAYVGLLRRSPEAAGFEHWLNYLEQGGSFIQLIDGFLRAPEYNLRFAGP</sequence>
<dbReference type="OrthoDB" id="6756050at2"/>
<evidence type="ECO:0000259" key="10">
    <source>
        <dbReference type="PROSITE" id="PS50853"/>
    </source>
</evidence>
<comment type="subcellular location">
    <subcellularLocation>
        <location evidence="1">Cell envelope</location>
    </subcellularLocation>
    <subcellularLocation>
        <location evidence="2">Cell outer membrane</location>
    </subcellularLocation>
    <subcellularLocation>
        <location evidence="3">Secreted</location>
    </subcellularLocation>
</comment>
<dbReference type="InterPro" id="IPR003961">
    <property type="entry name" value="FN3_dom"/>
</dbReference>
<dbReference type="Gene3D" id="1.10.3130.20">
    <property type="entry name" value="Phycobilisome linker domain"/>
    <property type="match status" value="2"/>
</dbReference>
<evidence type="ECO:0000256" key="2">
    <source>
        <dbReference type="ARBA" id="ARBA00004442"/>
    </source>
</evidence>
<evidence type="ECO:0000256" key="4">
    <source>
        <dbReference type="ARBA" id="ARBA00022525"/>
    </source>
</evidence>
<keyword evidence="7" id="KW-0472">Membrane</keyword>
<organism evidence="11 12">
    <name type="scientific">Simplicispira metamorpha</name>
    <dbReference type="NCBI Taxonomy" id="80881"/>
    <lineage>
        <taxon>Bacteria</taxon>
        <taxon>Pseudomonadati</taxon>
        <taxon>Pseudomonadota</taxon>
        <taxon>Betaproteobacteria</taxon>
        <taxon>Burkholderiales</taxon>
        <taxon>Comamonadaceae</taxon>
        <taxon>Simplicispira</taxon>
    </lineage>
</organism>
<dbReference type="CDD" id="cd00063">
    <property type="entry name" value="FN3"/>
    <property type="match status" value="3"/>
</dbReference>
<dbReference type="InterPro" id="IPR003368">
    <property type="entry name" value="POMP_repeat"/>
</dbReference>
<evidence type="ECO:0000256" key="1">
    <source>
        <dbReference type="ARBA" id="ARBA00004196"/>
    </source>
</evidence>
<proteinExistence type="predicted"/>
<evidence type="ECO:0000256" key="8">
    <source>
        <dbReference type="ARBA" id="ARBA00023237"/>
    </source>
</evidence>
<dbReference type="InterPro" id="IPR013783">
    <property type="entry name" value="Ig-like_fold"/>
</dbReference>
<dbReference type="PRINTS" id="PR00014">
    <property type="entry name" value="FNTYPEIII"/>
</dbReference>
<dbReference type="NCBIfam" id="NF041518">
    <property type="entry name" value="choice_anch_Q"/>
    <property type="match status" value="1"/>
</dbReference>
<evidence type="ECO:0000256" key="5">
    <source>
        <dbReference type="ARBA" id="ARBA00022729"/>
    </source>
</evidence>
<feature type="signal peptide" evidence="9">
    <location>
        <begin position="1"/>
        <end position="21"/>
    </location>
</feature>
<keyword evidence="5 9" id="KW-0732">Signal</keyword>
<gene>
    <name evidence="11" type="ORF">EV674_12458</name>
</gene>
<dbReference type="PANTHER" id="PTHR13817">
    <property type="entry name" value="TITIN"/>
    <property type="match status" value="1"/>
</dbReference>
<evidence type="ECO:0000256" key="6">
    <source>
        <dbReference type="ARBA" id="ARBA00022737"/>
    </source>
</evidence>
<dbReference type="InterPro" id="IPR025282">
    <property type="entry name" value="DUF4214"/>
</dbReference>
<dbReference type="SMART" id="SM00060">
    <property type="entry name" value="FN3"/>
    <property type="match status" value="3"/>
</dbReference>
<accession>A0A4R2N4Q2</accession>
<dbReference type="GO" id="GO:0005576">
    <property type="term" value="C:extracellular region"/>
    <property type="evidence" value="ECO:0007669"/>
    <property type="project" value="UniProtKB-SubCell"/>
</dbReference>
<protein>
    <submittedName>
        <fullName evidence="11">Putative outer membrane repeat protein</fullName>
    </submittedName>
</protein>
<name>A0A4R2N4Q2_9BURK</name>
<keyword evidence="12" id="KW-1185">Reference proteome</keyword>
<dbReference type="Proteomes" id="UP000295182">
    <property type="component" value="Unassembled WGS sequence"/>
</dbReference>
<dbReference type="InterPro" id="IPR050964">
    <property type="entry name" value="Striated_Muscle_Regulatory"/>
</dbReference>
<dbReference type="RefSeq" id="WP_119013692.1">
    <property type="nucleotide sequence ID" value="NZ_QXNC01000021.1"/>
</dbReference>
<evidence type="ECO:0000256" key="9">
    <source>
        <dbReference type="SAM" id="SignalP"/>
    </source>
</evidence>
<reference evidence="11 12" key="1">
    <citation type="submission" date="2019-03" db="EMBL/GenBank/DDBJ databases">
        <title>Genomic Encyclopedia of Type Strains, Phase IV (KMG-IV): sequencing the most valuable type-strain genomes for metagenomic binning, comparative biology and taxonomic classification.</title>
        <authorList>
            <person name="Goeker M."/>
        </authorList>
    </citation>
    <scope>NUCLEOTIDE SEQUENCE [LARGE SCALE GENOMIC DNA]</scope>
    <source>
        <strain evidence="11 12">DSM 1837</strain>
    </source>
</reference>
<keyword evidence="6" id="KW-0677">Repeat</keyword>
<dbReference type="NCBIfam" id="TIGR01376">
    <property type="entry name" value="POMP_repeat"/>
    <property type="match status" value="1"/>
</dbReference>